<protein>
    <submittedName>
        <fullName evidence="1">Uncharacterized protein</fullName>
    </submittedName>
</protein>
<dbReference type="EMBL" id="JAQSIP010000002">
    <property type="protein sequence ID" value="MDD0837908.1"/>
    <property type="molecule type" value="Genomic_DNA"/>
</dbReference>
<sequence>MPIIQQSGRQNVQTALLTINFGDPTAYGTAENAIELPPGSIVVGGDIVVDTPFNSTTNSLTLGDATTANRYANAVDLKTAARSALTVTGFVTTTAERFIRANLAQTGGVPTAGSVRIRVDYVTQGRAKSVWGAGR</sequence>
<gene>
    <name evidence="1" type="ORF">PSQ40_04920</name>
</gene>
<organism evidence="1 2">
    <name type="scientific">Curvibacter cyanobacteriorum</name>
    <dbReference type="NCBI Taxonomy" id="3026422"/>
    <lineage>
        <taxon>Bacteria</taxon>
        <taxon>Pseudomonadati</taxon>
        <taxon>Pseudomonadota</taxon>
        <taxon>Betaproteobacteria</taxon>
        <taxon>Burkholderiales</taxon>
        <taxon>Comamonadaceae</taxon>
        <taxon>Curvibacter</taxon>
    </lineage>
</organism>
<dbReference type="RefSeq" id="WP_273949231.1">
    <property type="nucleotide sequence ID" value="NZ_JAQSIP010000002.1"/>
</dbReference>
<name>A0ABT5MYR2_9BURK</name>
<reference evidence="1 2" key="1">
    <citation type="submission" date="2023-02" db="EMBL/GenBank/DDBJ databases">
        <title>Bacterial whole genomic sequence of Curvibacter sp. HBC61.</title>
        <authorList>
            <person name="Le V."/>
            <person name="Ko S.-R."/>
            <person name="Ahn C.-Y."/>
            <person name="Oh H.-M."/>
        </authorList>
    </citation>
    <scope>NUCLEOTIDE SEQUENCE [LARGE SCALE GENOMIC DNA]</scope>
    <source>
        <strain evidence="1 2">HBC61</strain>
    </source>
</reference>
<keyword evidence="2" id="KW-1185">Reference proteome</keyword>
<accession>A0ABT5MYR2</accession>
<proteinExistence type="predicted"/>
<evidence type="ECO:0000313" key="1">
    <source>
        <dbReference type="EMBL" id="MDD0837908.1"/>
    </source>
</evidence>
<evidence type="ECO:0000313" key="2">
    <source>
        <dbReference type="Proteomes" id="UP001528673"/>
    </source>
</evidence>
<dbReference type="Proteomes" id="UP001528673">
    <property type="component" value="Unassembled WGS sequence"/>
</dbReference>
<comment type="caution">
    <text evidence="1">The sequence shown here is derived from an EMBL/GenBank/DDBJ whole genome shotgun (WGS) entry which is preliminary data.</text>
</comment>